<evidence type="ECO:0000313" key="2">
    <source>
        <dbReference type="Proteomes" id="UP000821845"/>
    </source>
</evidence>
<dbReference type="Proteomes" id="UP000821845">
    <property type="component" value="Chromosome 11"/>
</dbReference>
<keyword evidence="2" id="KW-1185">Reference proteome</keyword>
<protein>
    <submittedName>
        <fullName evidence="1">Uncharacterized protein</fullName>
    </submittedName>
</protein>
<proteinExistence type="predicted"/>
<evidence type="ECO:0000313" key="1">
    <source>
        <dbReference type="EMBL" id="KAH6940897.1"/>
    </source>
</evidence>
<gene>
    <name evidence="1" type="ORF">HPB50_010151</name>
</gene>
<comment type="caution">
    <text evidence="1">The sequence shown here is derived from an EMBL/GenBank/DDBJ whole genome shotgun (WGS) entry which is preliminary data.</text>
</comment>
<name>A0ACB7T677_HYAAI</name>
<dbReference type="EMBL" id="CM023491">
    <property type="protein sequence ID" value="KAH6940897.1"/>
    <property type="molecule type" value="Genomic_DNA"/>
</dbReference>
<accession>A0ACB7T677</accession>
<organism evidence="1 2">
    <name type="scientific">Hyalomma asiaticum</name>
    <name type="common">Tick</name>
    <dbReference type="NCBI Taxonomy" id="266040"/>
    <lineage>
        <taxon>Eukaryota</taxon>
        <taxon>Metazoa</taxon>
        <taxon>Ecdysozoa</taxon>
        <taxon>Arthropoda</taxon>
        <taxon>Chelicerata</taxon>
        <taxon>Arachnida</taxon>
        <taxon>Acari</taxon>
        <taxon>Parasitiformes</taxon>
        <taxon>Ixodida</taxon>
        <taxon>Ixodoidea</taxon>
        <taxon>Ixodidae</taxon>
        <taxon>Hyalomminae</taxon>
        <taxon>Hyalomma</taxon>
    </lineage>
</organism>
<reference evidence="1" key="1">
    <citation type="submission" date="2020-05" db="EMBL/GenBank/DDBJ databases">
        <title>Large-scale comparative analyses of tick genomes elucidate their genetic diversity and vector capacities.</title>
        <authorList>
            <person name="Jia N."/>
            <person name="Wang J."/>
            <person name="Shi W."/>
            <person name="Du L."/>
            <person name="Sun Y."/>
            <person name="Zhan W."/>
            <person name="Jiang J."/>
            <person name="Wang Q."/>
            <person name="Zhang B."/>
            <person name="Ji P."/>
            <person name="Sakyi L.B."/>
            <person name="Cui X."/>
            <person name="Yuan T."/>
            <person name="Jiang B."/>
            <person name="Yang W."/>
            <person name="Lam T.T.-Y."/>
            <person name="Chang Q."/>
            <person name="Ding S."/>
            <person name="Wang X."/>
            <person name="Zhu J."/>
            <person name="Ruan X."/>
            <person name="Zhao L."/>
            <person name="Wei J."/>
            <person name="Que T."/>
            <person name="Du C."/>
            <person name="Cheng J."/>
            <person name="Dai P."/>
            <person name="Han X."/>
            <person name="Huang E."/>
            <person name="Gao Y."/>
            <person name="Liu J."/>
            <person name="Shao H."/>
            <person name="Ye R."/>
            <person name="Li L."/>
            <person name="Wei W."/>
            <person name="Wang X."/>
            <person name="Wang C."/>
            <person name="Yang T."/>
            <person name="Huo Q."/>
            <person name="Li W."/>
            <person name="Guo W."/>
            <person name="Chen H."/>
            <person name="Zhou L."/>
            <person name="Ni X."/>
            <person name="Tian J."/>
            <person name="Zhou Y."/>
            <person name="Sheng Y."/>
            <person name="Liu T."/>
            <person name="Pan Y."/>
            <person name="Xia L."/>
            <person name="Li J."/>
            <person name="Zhao F."/>
            <person name="Cao W."/>
        </authorList>
    </citation>
    <scope>NUCLEOTIDE SEQUENCE</scope>
    <source>
        <strain evidence="1">Hyas-2018</strain>
    </source>
</reference>
<sequence>MAVEGGQDEGPGNDDISGERVWRTGEGVGSAPVQDGGRGVMNVNREGAPALSQNDEDPRGTEGMLVPLGSQESSRRQKGGKLRSTMQETLVSRQKVRERTYVDDEFNVNGASEGARPRISSIRQRKDNVGVIDVGAANSDRKSLSYASDVMASGKDKRGYKGPLSSAIGRRTAEELRRLRSEKLMLKLRKQRNLAKQSSGSKGGDVVVESDRGNAGQVDVALQQELDRMTGRKVQDSHQTVRDRGSGFRANREQRSGSAASSAEKQSDKQRMIEGIPSDNKEANEVLSFAEFFKTHHFPKQRHSKAHDGIDALRGRRLMIDYMANQKAKSALVEGFAAGGWPEKPETSTPTKYTLDPYHPYIAKHGAGWDFYDPLRPATERNNARELAEQEFYSPDKSAAEVRRRLAGRLLAAPPRRPVSFFGVNESSLQEFPVGSSKDRGSSVPRSEVATDGRAEIRPGVSAMSRPGQEVNAEDDGRSFLANKLSPNFVGQHALTEATIPAVFRYPNDPTVSETPSKLEEVSEDVSSGFKGKSDTSLDDDRNASSKFNSDPVRGDYEKISHGNPSRDEVPRGKASLPDIGGVPNSSPSASDEKAVQGESYHKGRPNQVNSTVPGSNQNTENEVLRGRNTQKDDKSRHEEKTRGVTHNEGNNADARDNVLPLSGSRSTDDDKKSDSAVDSAAFAGATTDYGHATLRGSGATGSKAPERDSVPVRNGATKFARNDVKEDASAGNTGIPKINASGARNTNSKAHQGLMNIEPIPIESPELMAVGDTNATNATTPDDAWSALGTHAKEYEDIVPEGDRNIFQSAMNHSHNKTLLNDDTLSANLSTTLPTLSQNETQNFEPEVMDLTPPKIGSVSPKKLVLTRSPAPLSSPGSPKPGPLPYHSTSGETDDIDDVRNHEESFLRIDARAVTKAEAFTEPPNVDVLIQNKVATSGKLRTTGVVVSEVPKVGVPKISGYPVPSGGGATRHISQTTAYSTKGSRVAQPRHFETPARTAASTEPRRTPGLVGGSTKAPAKSTTLNDGAHRNKIYTFTSPEERHSKSSKFLTPAENASSDGVSNERKTNFANTVGPRNALHSEGFEHHNVSTTAPKVPTPPPTLSTRQSVKSGDTNGIIIEVLKKSKGHRRRFSESNKRNSTSHSSTDTRHRLKSTTSRRTASTADVSKRAANGRALAEESSTSATRPVTVNAMPRKSTRIIVPSEKTVPPTKDNSTRSEGFKHSPTHTADNRVHIERITPSTRRNTSKGKTNEGKSSVSTTLSKLSVRTSSSTPTTDQHTRASGIKPGKRAIHEEETRATQSRNALTQVGSATRKASSVEAPEATTAQAGHIIRSEVNATRAHGNNEQGSVGGGKTLTPGHFGRGTSEAKVPSIHTVLAKASTSTDKEIGPTKVVRRNSRNSNDERPPEVERSTTRQLDRRKEDITSNHSTNVPSEREVPERTNKPISIEFVTKASRRTVRPPSRHSDVQITSPTTSARAGNRTTTSTFKDGHLTSSVRSPRNRMATAEVATKVTRDTPIPEVGSAEDMFGMLHEQNKMAKSTSGVGERKVPHKETSTASFESHGPDVSVDRTTNPHPVTFSQTVGTEQTHVDQTTRAEQTSTVEAPHTSFKEALPAELPPKVPSSEDVTTTSTEPTALVFDNGDDEYEDEAKWHFPMMRITRRPSTTPRRPALMDLFGPRHPVITKTTTLRPVLLHNIVARRGSRDRNETTRHHRLQHDIAVRRRRKHQSPPPKPYDMTLFHGEPLHAVRIAVKRRG</sequence>